<feature type="compositionally biased region" description="Basic and acidic residues" evidence="1">
    <location>
        <begin position="139"/>
        <end position="150"/>
    </location>
</feature>
<sequence>MKKIALLAFTTLLLVACASQNIGPNVNGNGYMADGYDVTEYFNDNATEGFDRYSTTYNGAKYKFVNQNNLDKFKANPEKYEPQYNGYCAYAVGAQNKKISINPESYEIRDGKLYLFYDNIFADTKKKWDEEGPEQLQSKADENWKTLKNN</sequence>
<evidence type="ECO:0000256" key="1">
    <source>
        <dbReference type="SAM" id="MobiDB-lite"/>
    </source>
</evidence>
<dbReference type="EMBL" id="CP002046">
    <property type="protein sequence ID" value="EAP87458.1"/>
    <property type="molecule type" value="Genomic_DNA"/>
</dbReference>
<dbReference type="GeneID" id="89452166"/>
<keyword evidence="4" id="KW-1185">Reference proteome</keyword>
<keyword evidence="2" id="KW-0732">Signal</keyword>
<dbReference type="NCBIfam" id="NF041384">
    <property type="entry name" value="YHS_seleno_dom"/>
    <property type="match status" value="1"/>
</dbReference>
<evidence type="ECO:0008006" key="5">
    <source>
        <dbReference type="Google" id="ProtNLM"/>
    </source>
</evidence>
<dbReference type="eggNOG" id="COG3350">
    <property type="taxonomic scope" value="Bacteria"/>
</dbReference>
<gene>
    <name evidence="3" type="ordered locus">CA2559_01845</name>
</gene>
<proteinExistence type="predicted"/>
<feature type="region of interest" description="Disordered" evidence="1">
    <location>
        <begin position="131"/>
        <end position="150"/>
    </location>
</feature>
<name>A3U5E1_CROAH</name>
<dbReference type="HOGENOM" id="CLU_087914_2_1_10"/>
<evidence type="ECO:0000256" key="2">
    <source>
        <dbReference type="SAM" id="SignalP"/>
    </source>
</evidence>
<dbReference type="STRING" id="216432.CA2559_01845"/>
<reference evidence="3 4" key="1">
    <citation type="journal article" date="2010" name="J. Bacteriol.">
        <title>The complete genome sequence of Croceibacter atlanticus HTCC2559T.</title>
        <authorList>
            <person name="Oh H.M."/>
            <person name="Kang I."/>
            <person name="Ferriera S."/>
            <person name="Giovannoni S.J."/>
            <person name="Cho J.C."/>
        </authorList>
    </citation>
    <scope>NUCLEOTIDE SEQUENCE [LARGE SCALE GENOMIC DNA]</scope>
    <source>
        <strain evidence="4">ATCC BAA-628 / HTCC2559 / KCTC 12090</strain>
    </source>
</reference>
<organism evidence="3 4">
    <name type="scientific">Croceibacter atlanticus (strain ATCC BAA-628 / JCM 21780 / CIP 108009 / IAM 15332 / KCTC 12090 / HTCC2559)</name>
    <dbReference type="NCBI Taxonomy" id="216432"/>
    <lineage>
        <taxon>Bacteria</taxon>
        <taxon>Pseudomonadati</taxon>
        <taxon>Bacteroidota</taxon>
        <taxon>Flavobacteriia</taxon>
        <taxon>Flavobacteriales</taxon>
        <taxon>Flavobacteriaceae</taxon>
        <taxon>Croceibacter</taxon>
    </lineage>
</organism>
<dbReference type="OrthoDB" id="344729at2"/>
<accession>A3U5E1</accession>
<dbReference type="KEGG" id="cat:CA2559_01845"/>
<feature type="chain" id="PRO_5002660432" description="YHS domain-containing protein" evidence="2">
    <location>
        <begin position="19"/>
        <end position="150"/>
    </location>
</feature>
<dbReference type="RefSeq" id="WP_013186136.1">
    <property type="nucleotide sequence ID" value="NC_014230.1"/>
</dbReference>
<protein>
    <recommendedName>
        <fullName evidence="5">YHS domain-containing protein</fullName>
    </recommendedName>
</protein>
<dbReference type="PROSITE" id="PS51257">
    <property type="entry name" value="PROKAR_LIPOPROTEIN"/>
    <property type="match status" value="1"/>
</dbReference>
<evidence type="ECO:0000313" key="4">
    <source>
        <dbReference type="Proteomes" id="UP000002297"/>
    </source>
</evidence>
<dbReference type="Proteomes" id="UP000002297">
    <property type="component" value="Chromosome"/>
</dbReference>
<dbReference type="AlphaFoldDB" id="A3U5E1"/>
<evidence type="ECO:0000313" key="3">
    <source>
        <dbReference type="EMBL" id="EAP87458.1"/>
    </source>
</evidence>
<feature type="signal peptide" evidence="2">
    <location>
        <begin position="1"/>
        <end position="18"/>
    </location>
</feature>